<dbReference type="RefSeq" id="WP_094264490.1">
    <property type="nucleotide sequence ID" value="NZ_NOWF01000005.1"/>
</dbReference>
<dbReference type="Gene3D" id="2.60.300.12">
    <property type="entry name" value="HesB-like domain"/>
    <property type="match status" value="1"/>
</dbReference>
<evidence type="ECO:0000313" key="3">
    <source>
        <dbReference type="Proteomes" id="UP000215459"/>
    </source>
</evidence>
<keyword evidence="3" id="KW-1185">Reference proteome</keyword>
<dbReference type="Proteomes" id="UP000215459">
    <property type="component" value="Unassembled WGS sequence"/>
</dbReference>
<sequence length="102" mass="11586">MEIQVTGPAAKALRSKQGSETVAWRLAAVHAGCGCGEDLLFEMERDHPRPDDVWLKAEGIPFLIDPHSRSYLDRKLVVDYCEERGTFTLKSDSQIYRSHIRL</sequence>
<dbReference type="Pfam" id="PF01521">
    <property type="entry name" value="Fe-S_biosyn"/>
    <property type="match status" value="1"/>
</dbReference>
<gene>
    <name evidence="2" type="ORF">CHM34_10205</name>
</gene>
<name>A0A235B6A3_9BACL</name>
<dbReference type="SUPFAM" id="SSF89360">
    <property type="entry name" value="HesB-like domain"/>
    <property type="match status" value="1"/>
</dbReference>
<proteinExistence type="predicted"/>
<evidence type="ECO:0000313" key="2">
    <source>
        <dbReference type="EMBL" id="OYD07820.1"/>
    </source>
</evidence>
<dbReference type="OrthoDB" id="2361087at2"/>
<organism evidence="2 3">
    <name type="scientific">Paludifilum halophilum</name>
    <dbReference type="NCBI Taxonomy" id="1642702"/>
    <lineage>
        <taxon>Bacteria</taxon>
        <taxon>Bacillati</taxon>
        <taxon>Bacillota</taxon>
        <taxon>Bacilli</taxon>
        <taxon>Bacillales</taxon>
        <taxon>Thermoactinomycetaceae</taxon>
        <taxon>Paludifilum</taxon>
    </lineage>
</organism>
<accession>A0A235B6A3</accession>
<dbReference type="InterPro" id="IPR000361">
    <property type="entry name" value="ATAP_core_dom"/>
</dbReference>
<evidence type="ECO:0000259" key="1">
    <source>
        <dbReference type="Pfam" id="PF01521"/>
    </source>
</evidence>
<dbReference type="InterPro" id="IPR035903">
    <property type="entry name" value="HesB-like_dom_sf"/>
</dbReference>
<feature type="domain" description="Core" evidence="1">
    <location>
        <begin position="1"/>
        <end position="101"/>
    </location>
</feature>
<comment type="caution">
    <text evidence="2">The sequence shown here is derived from an EMBL/GenBank/DDBJ whole genome shotgun (WGS) entry which is preliminary data.</text>
</comment>
<protein>
    <recommendedName>
        <fullName evidence="1">Core domain-containing protein</fullName>
    </recommendedName>
</protein>
<dbReference type="AlphaFoldDB" id="A0A235B6A3"/>
<dbReference type="EMBL" id="NOWF01000005">
    <property type="protein sequence ID" value="OYD07820.1"/>
    <property type="molecule type" value="Genomic_DNA"/>
</dbReference>
<reference evidence="2 3" key="1">
    <citation type="submission" date="2017-07" db="EMBL/GenBank/DDBJ databases">
        <title>The genome sequence of Paludifilum halophilum highlights mechanisms for microbial adaptation to high salt environemnts.</title>
        <authorList>
            <person name="Belbahri L."/>
        </authorList>
    </citation>
    <scope>NUCLEOTIDE SEQUENCE [LARGE SCALE GENOMIC DNA]</scope>
    <source>
        <strain evidence="2 3">DSM 102817</strain>
    </source>
</reference>